<dbReference type="PANTHER" id="PTHR44154">
    <property type="entry name" value="QUINONE OXIDOREDUCTASE"/>
    <property type="match status" value="1"/>
</dbReference>
<dbReference type="SUPFAM" id="SSF51735">
    <property type="entry name" value="NAD(P)-binding Rossmann-fold domains"/>
    <property type="match status" value="1"/>
</dbReference>
<dbReference type="Gene3D" id="3.40.50.720">
    <property type="entry name" value="NAD(P)-binding Rossmann-like Domain"/>
    <property type="match status" value="1"/>
</dbReference>
<accession>A0A6J6QNM7</accession>
<dbReference type="SMART" id="SM00829">
    <property type="entry name" value="PKS_ER"/>
    <property type="match status" value="1"/>
</dbReference>
<dbReference type="Pfam" id="PF13602">
    <property type="entry name" value="ADH_zinc_N_2"/>
    <property type="match status" value="1"/>
</dbReference>
<organism evidence="3">
    <name type="scientific">freshwater metagenome</name>
    <dbReference type="NCBI Taxonomy" id="449393"/>
    <lineage>
        <taxon>unclassified sequences</taxon>
        <taxon>metagenomes</taxon>
        <taxon>ecological metagenomes</taxon>
    </lineage>
</organism>
<sequence length="310" mass="32513">MRVVGAKEFGGPGALRVFEVAEPHAGPGEVRINVRAAAVNPTDTYTRNGSRAGVPHSDIPHVPGMDVAGLVDEIGDGVTTVSIGDDVMAMVIPSEGYGGYSEYVVVPQRSVTRMPRGTSYAEASTLPMNALTARLSLDLLGLAPGDTLAVTGAAGTYGAYVVELAKADGLRVIADSSEADEALVRSLGADVIVRRGPEVAQRILEHAPGGVHGLADGSVQNEVATPAVRSGGGFATVRGWSGNENPDVTVHHVWVRSYVEEWEKLDRLRQLVESGAVSLRVAGTFPAAEASEAHRLLERGGTRGRFVIEF</sequence>
<dbReference type="CDD" id="cd05289">
    <property type="entry name" value="MDR_like_2"/>
    <property type="match status" value="1"/>
</dbReference>
<dbReference type="SUPFAM" id="SSF50129">
    <property type="entry name" value="GroES-like"/>
    <property type="match status" value="1"/>
</dbReference>
<evidence type="ECO:0000313" key="4">
    <source>
        <dbReference type="EMBL" id="CAB4736866.1"/>
    </source>
</evidence>
<protein>
    <submittedName>
        <fullName evidence="3">Unannotated protein</fullName>
    </submittedName>
</protein>
<dbReference type="InterPro" id="IPR051603">
    <property type="entry name" value="Zinc-ADH_QOR/CCCR"/>
</dbReference>
<reference evidence="3" key="1">
    <citation type="submission" date="2020-05" db="EMBL/GenBank/DDBJ databases">
        <authorList>
            <person name="Chiriac C."/>
            <person name="Salcher M."/>
            <person name="Ghai R."/>
            <person name="Kavagutti S V."/>
        </authorList>
    </citation>
    <scope>NUCLEOTIDE SEQUENCE</scope>
</reference>
<evidence type="ECO:0000259" key="2">
    <source>
        <dbReference type="SMART" id="SM00829"/>
    </source>
</evidence>
<dbReference type="Pfam" id="PF08240">
    <property type="entry name" value="ADH_N"/>
    <property type="match status" value="1"/>
</dbReference>
<dbReference type="PANTHER" id="PTHR44154:SF1">
    <property type="entry name" value="QUINONE OXIDOREDUCTASE"/>
    <property type="match status" value="1"/>
</dbReference>
<gene>
    <name evidence="3" type="ORF">UFOPK2602_01270</name>
    <name evidence="4" type="ORF">UFOPK2806_00100</name>
    <name evidence="5" type="ORF">UFOPK4306_01224</name>
</gene>
<keyword evidence="1" id="KW-0521">NADP</keyword>
<evidence type="ECO:0000313" key="5">
    <source>
        <dbReference type="EMBL" id="CAB5063092.1"/>
    </source>
</evidence>
<evidence type="ECO:0000313" key="3">
    <source>
        <dbReference type="EMBL" id="CAB4712957.1"/>
    </source>
</evidence>
<dbReference type="EMBL" id="CAFBQP010000042">
    <property type="protein sequence ID" value="CAB5063092.1"/>
    <property type="molecule type" value="Genomic_DNA"/>
</dbReference>
<dbReference type="InterPro" id="IPR020843">
    <property type="entry name" value="ER"/>
</dbReference>
<dbReference type="InterPro" id="IPR036291">
    <property type="entry name" value="NAD(P)-bd_dom_sf"/>
</dbReference>
<dbReference type="InterPro" id="IPR011032">
    <property type="entry name" value="GroES-like_sf"/>
</dbReference>
<dbReference type="AlphaFoldDB" id="A0A6J6QNM7"/>
<proteinExistence type="predicted"/>
<evidence type="ECO:0000256" key="1">
    <source>
        <dbReference type="ARBA" id="ARBA00022857"/>
    </source>
</evidence>
<dbReference type="EMBL" id="CAEZXX010000082">
    <property type="protein sequence ID" value="CAB4712957.1"/>
    <property type="molecule type" value="Genomic_DNA"/>
</dbReference>
<dbReference type="InterPro" id="IPR013154">
    <property type="entry name" value="ADH-like_N"/>
</dbReference>
<dbReference type="GO" id="GO:0016491">
    <property type="term" value="F:oxidoreductase activity"/>
    <property type="evidence" value="ECO:0007669"/>
    <property type="project" value="InterPro"/>
</dbReference>
<dbReference type="Gene3D" id="3.90.180.10">
    <property type="entry name" value="Medium-chain alcohol dehydrogenases, catalytic domain"/>
    <property type="match status" value="1"/>
</dbReference>
<feature type="domain" description="Enoyl reductase (ER)" evidence="2">
    <location>
        <begin position="10"/>
        <end position="308"/>
    </location>
</feature>
<name>A0A6J6QNM7_9ZZZZ</name>
<dbReference type="EMBL" id="CAEZYY010000001">
    <property type="protein sequence ID" value="CAB4736866.1"/>
    <property type="molecule type" value="Genomic_DNA"/>
</dbReference>